<keyword evidence="2" id="KW-1185">Reference proteome</keyword>
<reference evidence="2" key="1">
    <citation type="journal article" date="2022" name="Mol. Ecol. Resour.">
        <title>The genomes of chicory, endive, great burdock and yacon provide insights into Asteraceae palaeo-polyploidization history and plant inulin production.</title>
        <authorList>
            <person name="Fan W."/>
            <person name="Wang S."/>
            <person name="Wang H."/>
            <person name="Wang A."/>
            <person name="Jiang F."/>
            <person name="Liu H."/>
            <person name="Zhao H."/>
            <person name="Xu D."/>
            <person name="Zhang Y."/>
        </authorList>
    </citation>
    <scope>NUCLEOTIDE SEQUENCE [LARGE SCALE GENOMIC DNA]</scope>
    <source>
        <strain evidence="2">cv. Yunnan</strain>
    </source>
</reference>
<organism evidence="1 2">
    <name type="scientific">Smallanthus sonchifolius</name>
    <dbReference type="NCBI Taxonomy" id="185202"/>
    <lineage>
        <taxon>Eukaryota</taxon>
        <taxon>Viridiplantae</taxon>
        <taxon>Streptophyta</taxon>
        <taxon>Embryophyta</taxon>
        <taxon>Tracheophyta</taxon>
        <taxon>Spermatophyta</taxon>
        <taxon>Magnoliopsida</taxon>
        <taxon>eudicotyledons</taxon>
        <taxon>Gunneridae</taxon>
        <taxon>Pentapetalae</taxon>
        <taxon>asterids</taxon>
        <taxon>campanulids</taxon>
        <taxon>Asterales</taxon>
        <taxon>Asteraceae</taxon>
        <taxon>Asteroideae</taxon>
        <taxon>Heliantheae alliance</taxon>
        <taxon>Millerieae</taxon>
        <taxon>Smallanthus</taxon>
    </lineage>
</organism>
<comment type="caution">
    <text evidence="1">The sequence shown here is derived from an EMBL/GenBank/DDBJ whole genome shotgun (WGS) entry which is preliminary data.</text>
</comment>
<dbReference type="EMBL" id="CM042025">
    <property type="protein sequence ID" value="KAI3809241.1"/>
    <property type="molecule type" value="Genomic_DNA"/>
</dbReference>
<dbReference type="Proteomes" id="UP001056120">
    <property type="component" value="Linkage Group LG08"/>
</dbReference>
<evidence type="ECO:0000313" key="1">
    <source>
        <dbReference type="EMBL" id="KAI3809241.1"/>
    </source>
</evidence>
<gene>
    <name evidence="1" type="ORF">L1987_25211</name>
</gene>
<name>A0ACB9IN54_9ASTR</name>
<sequence>MHQALGWRTVVFRKISTLNGSIEGLADTLLLITVSIGLLIMIVRMTSTFRRSGSNGGGGGRQRNRRRRPMLTQPLPSPLFAH</sequence>
<protein>
    <submittedName>
        <fullName evidence="1">Uncharacterized protein</fullName>
    </submittedName>
</protein>
<accession>A0ACB9IN54</accession>
<evidence type="ECO:0000313" key="2">
    <source>
        <dbReference type="Proteomes" id="UP001056120"/>
    </source>
</evidence>
<proteinExistence type="predicted"/>
<reference evidence="1 2" key="2">
    <citation type="journal article" date="2022" name="Mol. Ecol. Resour.">
        <title>The genomes of chicory, endive, great burdock and yacon provide insights into Asteraceae paleo-polyploidization history and plant inulin production.</title>
        <authorList>
            <person name="Fan W."/>
            <person name="Wang S."/>
            <person name="Wang H."/>
            <person name="Wang A."/>
            <person name="Jiang F."/>
            <person name="Liu H."/>
            <person name="Zhao H."/>
            <person name="Xu D."/>
            <person name="Zhang Y."/>
        </authorList>
    </citation>
    <scope>NUCLEOTIDE SEQUENCE [LARGE SCALE GENOMIC DNA]</scope>
    <source>
        <strain evidence="2">cv. Yunnan</strain>
        <tissue evidence="1">Leaves</tissue>
    </source>
</reference>